<evidence type="ECO:0000256" key="4">
    <source>
        <dbReference type="ARBA" id="ARBA00022723"/>
    </source>
</evidence>
<evidence type="ECO:0000313" key="9">
    <source>
        <dbReference type="EMBL" id="KAF2973101.1"/>
    </source>
</evidence>
<dbReference type="GO" id="GO:0016705">
    <property type="term" value="F:oxidoreductase activity, acting on paired donors, with incorporation or reduction of molecular oxygen"/>
    <property type="evidence" value="ECO:0007669"/>
    <property type="project" value="InterPro"/>
</dbReference>
<name>A0A7C8IV68_9PEZI</name>
<dbReference type="Proteomes" id="UP000481858">
    <property type="component" value="Unassembled WGS sequence"/>
</dbReference>
<keyword evidence="7" id="KW-0503">Monooxygenase</keyword>
<evidence type="ECO:0000256" key="2">
    <source>
        <dbReference type="ARBA" id="ARBA00010617"/>
    </source>
</evidence>
<comment type="caution">
    <text evidence="9">The sequence shown here is derived from an EMBL/GenBank/DDBJ whole genome shotgun (WGS) entry which is preliminary data.</text>
</comment>
<dbReference type="InParanoid" id="A0A7C8IV68"/>
<evidence type="ECO:0000256" key="1">
    <source>
        <dbReference type="ARBA" id="ARBA00001971"/>
    </source>
</evidence>
<evidence type="ECO:0000256" key="8">
    <source>
        <dbReference type="PIRSR" id="PIRSR602403-1"/>
    </source>
</evidence>
<evidence type="ECO:0000256" key="7">
    <source>
        <dbReference type="ARBA" id="ARBA00023033"/>
    </source>
</evidence>
<reference evidence="9 10" key="1">
    <citation type="submission" date="2019-12" db="EMBL/GenBank/DDBJ databases">
        <title>Draft genome sequence of the ascomycete Xylaria multiplex DSM 110363.</title>
        <authorList>
            <person name="Buettner E."/>
            <person name="Kellner H."/>
        </authorList>
    </citation>
    <scope>NUCLEOTIDE SEQUENCE [LARGE SCALE GENOMIC DNA]</scope>
    <source>
        <strain evidence="9 10">DSM 110363</strain>
    </source>
</reference>
<dbReference type="PANTHER" id="PTHR24305:SF237">
    <property type="entry name" value="CYTOCHROME P450 MONOOXYGENASE ATNE-RELATED"/>
    <property type="match status" value="1"/>
</dbReference>
<organism evidence="9 10">
    <name type="scientific">Xylaria multiplex</name>
    <dbReference type="NCBI Taxonomy" id="323545"/>
    <lineage>
        <taxon>Eukaryota</taxon>
        <taxon>Fungi</taxon>
        <taxon>Dikarya</taxon>
        <taxon>Ascomycota</taxon>
        <taxon>Pezizomycotina</taxon>
        <taxon>Sordariomycetes</taxon>
        <taxon>Xylariomycetidae</taxon>
        <taxon>Xylariales</taxon>
        <taxon>Xylariaceae</taxon>
        <taxon>Xylaria</taxon>
    </lineage>
</organism>
<dbReference type="InterPro" id="IPR002403">
    <property type="entry name" value="Cyt_P450_E_grp-IV"/>
</dbReference>
<dbReference type="InterPro" id="IPR036396">
    <property type="entry name" value="Cyt_P450_sf"/>
</dbReference>
<dbReference type="GO" id="GO:0004497">
    <property type="term" value="F:monooxygenase activity"/>
    <property type="evidence" value="ECO:0007669"/>
    <property type="project" value="UniProtKB-KW"/>
</dbReference>
<sequence length="420" mass="47462">MSLTTTDHKLHAFRRRVNAKALTPTAVKALENRVKPHVDYLISLIQRSCSSENRLWSSGHNMADRISFCIADIMGDVTFSQHWDVQRNTTNRHFVHDLPKGVAGIHLVGHMKWLFMFNLHSVLFNELITGVSSLMELSRTFANKRRADKPHDDDIWAHLLASEDPKSGRKFTHEELISEASLFIIGGTDGMISSVTATLFYLVHNPHTLERLTREIRDAFPASDDHACPIRFASRELQEIVYLPACIDEAMRISPPVPSILPRVVGPGGITVEGEFFPEGVDLGIPHYSLHRSLEYFPEPLTYKPERWIRPQSNYFADGQSQNCADTLSAGTGQAPSFTPFGAGRSSCIGKHMAYQEMSYILARLIWQFDMRLDPERGHIGEGVSGGREGRTRKDEFQVYCNFVSRVEGPVVQFRQRQNA</sequence>
<keyword evidence="4 8" id="KW-0479">Metal-binding</keyword>
<proteinExistence type="inferred from homology"/>
<comment type="similarity">
    <text evidence="2">Belongs to the cytochrome P450 family.</text>
</comment>
<dbReference type="GO" id="GO:0020037">
    <property type="term" value="F:heme binding"/>
    <property type="evidence" value="ECO:0007669"/>
    <property type="project" value="InterPro"/>
</dbReference>
<keyword evidence="6 8" id="KW-0408">Iron</keyword>
<dbReference type="PRINTS" id="PR00465">
    <property type="entry name" value="EP450IV"/>
</dbReference>
<dbReference type="OrthoDB" id="1470350at2759"/>
<dbReference type="AlphaFoldDB" id="A0A7C8IV68"/>
<evidence type="ECO:0000313" key="10">
    <source>
        <dbReference type="Proteomes" id="UP000481858"/>
    </source>
</evidence>
<feature type="binding site" description="axial binding residue" evidence="8">
    <location>
        <position position="348"/>
    </location>
    <ligand>
        <name>heme</name>
        <dbReference type="ChEBI" id="CHEBI:30413"/>
    </ligand>
    <ligandPart>
        <name>Fe</name>
        <dbReference type="ChEBI" id="CHEBI:18248"/>
    </ligandPart>
</feature>
<dbReference type="Gene3D" id="1.10.630.10">
    <property type="entry name" value="Cytochrome P450"/>
    <property type="match status" value="1"/>
</dbReference>
<dbReference type="PRINTS" id="PR00385">
    <property type="entry name" value="P450"/>
</dbReference>
<gene>
    <name evidence="9" type="ORF">GQX73_g675</name>
</gene>
<dbReference type="SUPFAM" id="SSF48264">
    <property type="entry name" value="Cytochrome P450"/>
    <property type="match status" value="1"/>
</dbReference>
<evidence type="ECO:0000256" key="6">
    <source>
        <dbReference type="ARBA" id="ARBA00023004"/>
    </source>
</evidence>
<evidence type="ECO:0008006" key="11">
    <source>
        <dbReference type="Google" id="ProtNLM"/>
    </source>
</evidence>
<dbReference type="InterPro" id="IPR050121">
    <property type="entry name" value="Cytochrome_P450_monoxygenase"/>
</dbReference>
<accession>A0A7C8IV68</accession>
<comment type="cofactor">
    <cofactor evidence="1 8">
        <name>heme</name>
        <dbReference type="ChEBI" id="CHEBI:30413"/>
    </cofactor>
</comment>
<dbReference type="GO" id="GO:0005506">
    <property type="term" value="F:iron ion binding"/>
    <property type="evidence" value="ECO:0007669"/>
    <property type="project" value="InterPro"/>
</dbReference>
<keyword evidence="10" id="KW-1185">Reference proteome</keyword>
<evidence type="ECO:0000256" key="5">
    <source>
        <dbReference type="ARBA" id="ARBA00023002"/>
    </source>
</evidence>
<dbReference type="Pfam" id="PF00067">
    <property type="entry name" value="p450"/>
    <property type="match status" value="1"/>
</dbReference>
<dbReference type="InterPro" id="IPR001128">
    <property type="entry name" value="Cyt_P450"/>
</dbReference>
<keyword evidence="5" id="KW-0560">Oxidoreductase</keyword>
<dbReference type="PANTHER" id="PTHR24305">
    <property type="entry name" value="CYTOCHROME P450"/>
    <property type="match status" value="1"/>
</dbReference>
<dbReference type="EMBL" id="WUBL01000003">
    <property type="protein sequence ID" value="KAF2973101.1"/>
    <property type="molecule type" value="Genomic_DNA"/>
</dbReference>
<evidence type="ECO:0000256" key="3">
    <source>
        <dbReference type="ARBA" id="ARBA00022617"/>
    </source>
</evidence>
<keyword evidence="3 8" id="KW-0349">Heme</keyword>
<protein>
    <recommendedName>
        <fullName evidence="11">Cytochrome P450</fullName>
    </recommendedName>
</protein>